<dbReference type="InterPro" id="IPR018201">
    <property type="entry name" value="Ketoacyl_synth_AS"/>
</dbReference>
<name>A0ABW1K159_9NOCA</name>
<dbReference type="Gene3D" id="3.40.47.10">
    <property type="match status" value="1"/>
</dbReference>
<keyword evidence="3 4" id="KW-0808">Transferase</keyword>
<evidence type="ECO:0000313" key="6">
    <source>
        <dbReference type="EMBL" id="MFC6014433.1"/>
    </source>
</evidence>
<organism evidence="6 7">
    <name type="scientific">Nocardia lasii</name>
    <dbReference type="NCBI Taxonomy" id="1616107"/>
    <lineage>
        <taxon>Bacteria</taxon>
        <taxon>Bacillati</taxon>
        <taxon>Actinomycetota</taxon>
        <taxon>Actinomycetes</taxon>
        <taxon>Mycobacteriales</taxon>
        <taxon>Nocardiaceae</taxon>
        <taxon>Nocardia</taxon>
    </lineage>
</organism>
<dbReference type="EMBL" id="JBHSQN010000017">
    <property type="protein sequence ID" value="MFC6014433.1"/>
    <property type="molecule type" value="Genomic_DNA"/>
</dbReference>
<dbReference type="Pfam" id="PF02801">
    <property type="entry name" value="Ketoacyl-synt_C"/>
    <property type="match status" value="1"/>
</dbReference>
<reference evidence="7" key="1">
    <citation type="journal article" date="2019" name="Int. J. Syst. Evol. Microbiol.">
        <title>The Global Catalogue of Microorganisms (GCM) 10K type strain sequencing project: providing services to taxonomists for standard genome sequencing and annotation.</title>
        <authorList>
            <consortium name="The Broad Institute Genomics Platform"/>
            <consortium name="The Broad Institute Genome Sequencing Center for Infectious Disease"/>
            <person name="Wu L."/>
            <person name="Ma J."/>
        </authorList>
    </citation>
    <scope>NUCLEOTIDE SEQUENCE [LARGE SCALE GENOMIC DNA]</scope>
    <source>
        <strain evidence="7">CCUG 36956</strain>
    </source>
</reference>
<dbReference type="SUPFAM" id="SSF53901">
    <property type="entry name" value="Thiolase-like"/>
    <property type="match status" value="2"/>
</dbReference>
<evidence type="ECO:0000256" key="2">
    <source>
        <dbReference type="ARBA" id="ARBA00008467"/>
    </source>
</evidence>
<accession>A0ABW1K159</accession>
<dbReference type="InterPro" id="IPR016039">
    <property type="entry name" value="Thiolase-like"/>
</dbReference>
<comment type="similarity">
    <text evidence="2 4">Belongs to the thiolase-like superfamily. Beta-ketoacyl-ACP synthases family.</text>
</comment>
<dbReference type="PROSITE" id="PS52004">
    <property type="entry name" value="KS3_2"/>
    <property type="match status" value="1"/>
</dbReference>
<keyword evidence="7" id="KW-1185">Reference proteome</keyword>
<dbReference type="Proteomes" id="UP001596223">
    <property type="component" value="Unassembled WGS sequence"/>
</dbReference>
<dbReference type="PROSITE" id="PS00606">
    <property type="entry name" value="KS3_1"/>
    <property type="match status" value="1"/>
</dbReference>
<dbReference type="InterPro" id="IPR014030">
    <property type="entry name" value="Ketoacyl_synth_N"/>
</dbReference>
<evidence type="ECO:0000256" key="3">
    <source>
        <dbReference type="ARBA" id="ARBA00022679"/>
    </source>
</evidence>
<comment type="pathway">
    <text evidence="1">Lipid metabolism; mycolic acid biosynthesis.</text>
</comment>
<dbReference type="Pfam" id="PF00109">
    <property type="entry name" value="ketoacyl-synt"/>
    <property type="match status" value="1"/>
</dbReference>
<dbReference type="InterPro" id="IPR020841">
    <property type="entry name" value="PKS_Beta-ketoAc_synthase_dom"/>
</dbReference>
<dbReference type="InterPro" id="IPR000794">
    <property type="entry name" value="Beta-ketoacyl_synthase"/>
</dbReference>
<sequence>MTPDAVNPAVLSGGKTHRLDSMSIAGVGVVSGYGWGRESLWQGLMGCKPAARLYPGYGRGRDEQAWVGRIRDEGDTQDGTTLFGRAVRAAATEAIVDARARGWRPDGRTVGLVHAFTLGDVADWRVFYLADGGHRRSRDYLRLLPSTPISTVMQEFGFHGPAMNVSAACSSGNVALLTAQLWRSAGLVDDVLCVTTDISATPDMLEHFVAMGAAVADADPFTACRPFQPDTLGFTMAEASVGLLLTDAVEAPYARLLGGAMNNDAFHVVSLEPTHTHIVDCVRGALTAAGVTARDVAYYNAHGTGTRQCDAAERDVLTTVFGDRPAISSLKPLVGHCQGASAAIEVAAIALSYETGVVASAPITGPAHPRLLNGPTPLVDGLTVSLSMGMGGNNAAIVLAGA</sequence>
<evidence type="ECO:0000256" key="1">
    <source>
        <dbReference type="ARBA" id="ARBA00004796"/>
    </source>
</evidence>
<evidence type="ECO:0000259" key="5">
    <source>
        <dbReference type="PROSITE" id="PS52004"/>
    </source>
</evidence>
<comment type="caution">
    <text evidence="6">The sequence shown here is derived from an EMBL/GenBank/DDBJ whole genome shotgun (WGS) entry which is preliminary data.</text>
</comment>
<proteinExistence type="inferred from homology"/>
<gene>
    <name evidence="6" type="ORF">ACFP3H_25545</name>
</gene>
<feature type="domain" description="Ketosynthase family 3 (KS3)" evidence="5">
    <location>
        <begin position="19"/>
        <end position="401"/>
    </location>
</feature>
<dbReference type="PANTHER" id="PTHR11712:SF347">
    <property type="entry name" value="BETA KETOACYL-ACYL CARRIER PROTEIN SYNTHASE"/>
    <property type="match status" value="1"/>
</dbReference>
<evidence type="ECO:0000256" key="4">
    <source>
        <dbReference type="RuleBase" id="RU003694"/>
    </source>
</evidence>
<dbReference type="PANTHER" id="PTHR11712">
    <property type="entry name" value="POLYKETIDE SYNTHASE-RELATED"/>
    <property type="match status" value="1"/>
</dbReference>
<evidence type="ECO:0000313" key="7">
    <source>
        <dbReference type="Proteomes" id="UP001596223"/>
    </source>
</evidence>
<dbReference type="InterPro" id="IPR014031">
    <property type="entry name" value="Ketoacyl_synth_C"/>
</dbReference>
<protein>
    <submittedName>
        <fullName evidence="6">Beta-ketoacyl synthase N-terminal-like domain-containing protein</fullName>
    </submittedName>
</protein>
<dbReference type="RefSeq" id="WP_378609763.1">
    <property type="nucleotide sequence ID" value="NZ_JBHSQN010000017.1"/>
</dbReference>
<dbReference type="SMART" id="SM00825">
    <property type="entry name" value="PKS_KS"/>
    <property type="match status" value="1"/>
</dbReference>